<dbReference type="GO" id="GO:0010468">
    <property type="term" value="P:regulation of gene expression"/>
    <property type="evidence" value="ECO:0007669"/>
    <property type="project" value="TreeGrafter"/>
</dbReference>
<evidence type="ECO:0000313" key="19">
    <source>
        <dbReference type="Proteomes" id="UP000613768"/>
    </source>
</evidence>
<proteinExistence type="inferred from homology"/>
<dbReference type="CDD" id="cd00593">
    <property type="entry name" value="RIBOc"/>
    <property type="match status" value="1"/>
</dbReference>
<evidence type="ECO:0000313" key="18">
    <source>
        <dbReference type="EMBL" id="MBD8524812.1"/>
    </source>
</evidence>
<evidence type="ECO:0000256" key="1">
    <source>
        <dbReference type="ARBA" id="ARBA00000109"/>
    </source>
</evidence>
<feature type="active site" evidence="15">
    <location>
        <position position="110"/>
    </location>
</feature>
<dbReference type="GO" id="GO:0006364">
    <property type="term" value="P:rRNA processing"/>
    <property type="evidence" value="ECO:0007669"/>
    <property type="project" value="UniProtKB-UniRule"/>
</dbReference>
<comment type="subcellular location">
    <subcellularLocation>
        <location evidence="2 15">Cytoplasm</location>
    </subcellularLocation>
</comment>
<keyword evidence="12 15" id="KW-0378">Hydrolase</keyword>
<feature type="domain" description="DRBM" evidence="16">
    <location>
        <begin position="147"/>
        <end position="217"/>
    </location>
</feature>
<feature type="binding site" evidence="15">
    <location>
        <position position="34"/>
    </location>
    <ligand>
        <name>Mg(2+)</name>
        <dbReference type="ChEBI" id="CHEBI:18420"/>
    </ligand>
</feature>
<dbReference type="HAMAP" id="MF_00104">
    <property type="entry name" value="RNase_III"/>
    <property type="match status" value="1"/>
</dbReference>
<dbReference type="AlphaFoldDB" id="A0AAW3ZJE3"/>
<keyword evidence="15" id="KW-0699">rRNA-binding</keyword>
<feature type="domain" description="RNase III" evidence="17">
    <location>
        <begin position="6"/>
        <end position="121"/>
    </location>
</feature>
<feature type="binding site" evidence="15">
    <location>
        <position position="107"/>
    </location>
    <ligand>
        <name>Mg(2+)</name>
        <dbReference type="ChEBI" id="CHEBI:18420"/>
    </ligand>
</feature>
<evidence type="ECO:0000256" key="14">
    <source>
        <dbReference type="ARBA" id="ARBA00022884"/>
    </source>
</evidence>
<keyword evidence="6 15" id="KW-0698">rRNA processing</keyword>
<dbReference type="Pfam" id="PF00035">
    <property type="entry name" value="dsrm"/>
    <property type="match status" value="1"/>
</dbReference>
<evidence type="ECO:0000256" key="10">
    <source>
        <dbReference type="ARBA" id="ARBA00022723"/>
    </source>
</evidence>
<dbReference type="PROSITE" id="PS50142">
    <property type="entry name" value="RNASE_3_2"/>
    <property type="match status" value="1"/>
</dbReference>
<comment type="subunit">
    <text evidence="4 15">Homodimer.</text>
</comment>
<accession>A0AAW3ZJE3</accession>
<dbReference type="CDD" id="cd10845">
    <property type="entry name" value="DSRM_RNAse_III_family"/>
    <property type="match status" value="1"/>
</dbReference>
<dbReference type="SMART" id="SM00535">
    <property type="entry name" value="RIBOc"/>
    <property type="match status" value="1"/>
</dbReference>
<evidence type="ECO:0000256" key="11">
    <source>
        <dbReference type="ARBA" id="ARBA00022759"/>
    </source>
</evidence>
<dbReference type="InterPro" id="IPR014720">
    <property type="entry name" value="dsRBD_dom"/>
</dbReference>
<dbReference type="RefSeq" id="WP_192028153.1">
    <property type="nucleotide sequence ID" value="NZ_JACYTR010000004.1"/>
</dbReference>
<reference evidence="18 19" key="1">
    <citation type="submission" date="2020-09" db="EMBL/GenBank/DDBJ databases">
        <title>Pseudoxanthomonas sp. CAU 1598 isolated from sand of Yaerae Beach.</title>
        <authorList>
            <person name="Kim W."/>
        </authorList>
    </citation>
    <scope>NUCLEOTIDE SEQUENCE [LARGE SCALE GENOMIC DNA]</scope>
    <source>
        <strain evidence="18 19">CAU 1598</strain>
    </source>
</reference>
<organism evidence="18 19">
    <name type="scientific">Pseudomarimonas arenosa</name>
    <dbReference type="NCBI Taxonomy" id="2774145"/>
    <lineage>
        <taxon>Bacteria</taxon>
        <taxon>Pseudomonadati</taxon>
        <taxon>Pseudomonadota</taxon>
        <taxon>Gammaproteobacteria</taxon>
        <taxon>Lysobacterales</taxon>
        <taxon>Lysobacteraceae</taxon>
        <taxon>Pseudomarimonas</taxon>
    </lineage>
</organism>
<evidence type="ECO:0000256" key="9">
    <source>
        <dbReference type="ARBA" id="ARBA00022722"/>
    </source>
</evidence>
<dbReference type="Pfam" id="PF14622">
    <property type="entry name" value="Ribonucleas_3_3"/>
    <property type="match status" value="1"/>
</dbReference>
<keyword evidence="19" id="KW-1185">Reference proteome</keyword>
<dbReference type="GO" id="GO:0005737">
    <property type="term" value="C:cytoplasm"/>
    <property type="evidence" value="ECO:0007669"/>
    <property type="project" value="UniProtKB-SubCell"/>
</dbReference>
<keyword evidence="14 15" id="KW-0694">RNA-binding</keyword>
<dbReference type="GO" id="GO:0003725">
    <property type="term" value="F:double-stranded RNA binding"/>
    <property type="evidence" value="ECO:0007669"/>
    <property type="project" value="TreeGrafter"/>
</dbReference>
<feature type="binding site" evidence="15">
    <location>
        <position position="110"/>
    </location>
    <ligand>
        <name>Mg(2+)</name>
        <dbReference type="ChEBI" id="CHEBI:18420"/>
    </ligand>
</feature>
<feature type="active site" evidence="15">
    <location>
        <position position="38"/>
    </location>
</feature>
<dbReference type="GO" id="GO:0004525">
    <property type="term" value="F:ribonuclease III activity"/>
    <property type="evidence" value="ECO:0007669"/>
    <property type="project" value="UniProtKB-UniRule"/>
</dbReference>
<keyword evidence="11 15" id="KW-0255">Endonuclease</keyword>
<dbReference type="GO" id="GO:0046872">
    <property type="term" value="F:metal ion binding"/>
    <property type="evidence" value="ECO:0007669"/>
    <property type="project" value="UniProtKB-KW"/>
</dbReference>
<dbReference type="SMART" id="SM00358">
    <property type="entry name" value="DSRM"/>
    <property type="match status" value="1"/>
</dbReference>
<protein>
    <recommendedName>
        <fullName evidence="15">Ribonuclease 3</fullName>
        <ecNumber evidence="15">3.1.26.3</ecNumber>
    </recommendedName>
    <alternativeName>
        <fullName evidence="15">Ribonuclease III</fullName>
        <shortName evidence="15">RNase III</shortName>
    </alternativeName>
</protein>
<sequence length="219" mass="24119">MSRIALGYRFQRPEVLEQALRHRSAGRRNNERLEFFGDALIGAVVSEALMQRYPNADEGVLTRLRSQLVRESSLAEVARALDLGPHLTLGPGELKSGGYRRESILADAVEALAAAIYLDGGFAAMRDEVIRWLQPNLETLSPKQVKDAKTRLQEWLQGRQHALPDYQVVAVAGEEHERIFTASCQVAALDIQAEGCGGSRRAAEQEAAAKVLQELGESE</sequence>
<dbReference type="PROSITE" id="PS50137">
    <property type="entry name" value="DS_RBD"/>
    <property type="match status" value="1"/>
</dbReference>
<dbReference type="PANTHER" id="PTHR11207:SF0">
    <property type="entry name" value="RIBONUCLEASE 3"/>
    <property type="match status" value="1"/>
</dbReference>
<dbReference type="SUPFAM" id="SSF69065">
    <property type="entry name" value="RNase III domain-like"/>
    <property type="match status" value="1"/>
</dbReference>
<comment type="catalytic activity">
    <reaction evidence="1 15">
        <text>Endonucleolytic cleavage to 5'-phosphomonoester.</text>
        <dbReference type="EC" id="3.1.26.3"/>
    </reaction>
</comment>
<comment type="caution">
    <text evidence="18">The sequence shown here is derived from an EMBL/GenBank/DDBJ whole genome shotgun (WGS) entry which is preliminary data.</text>
</comment>
<evidence type="ECO:0000259" key="17">
    <source>
        <dbReference type="PROSITE" id="PS50142"/>
    </source>
</evidence>
<dbReference type="NCBIfam" id="TIGR02191">
    <property type="entry name" value="RNaseIII"/>
    <property type="match status" value="1"/>
</dbReference>
<comment type="cofactor">
    <cofactor evidence="15">
        <name>Mg(2+)</name>
        <dbReference type="ChEBI" id="CHEBI:18420"/>
    </cofactor>
</comment>
<keyword evidence="10 15" id="KW-0479">Metal-binding</keyword>
<dbReference type="InterPro" id="IPR000999">
    <property type="entry name" value="RNase_III_dom"/>
</dbReference>
<evidence type="ECO:0000256" key="2">
    <source>
        <dbReference type="ARBA" id="ARBA00004496"/>
    </source>
</evidence>
<evidence type="ECO:0000256" key="5">
    <source>
        <dbReference type="ARBA" id="ARBA00022490"/>
    </source>
</evidence>
<dbReference type="Gene3D" id="3.30.160.20">
    <property type="match status" value="1"/>
</dbReference>
<comment type="similarity">
    <text evidence="3">Belongs to the ribonuclease III family.</text>
</comment>
<dbReference type="Proteomes" id="UP000613768">
    <property type="component" value="Unassembled WGS sequence"/>
</dbReference>
<evidence type="ECO:0000256" key="3">
    <source>
        <dbReference type="ARBA" id="ARBA00010183"/>
    </source>
</evidence>
<evidence type="ECO:0000256" key="8">
    <source>
        <dbReference type="ARBA" id="ARBA00022694"/>
    </source>
</evidence>
<evidence type="ECO:0000256" key="15">
    <source>
        <dbReference type="HAMAP-Rule" id="MF_00104"/>
    </source>
</evidence>
<dbReference type="Gene3D" id="1.10.1520.10">
    <property type="entry name" value="Ribonuclease III domain"/>
    <property type="match status" value="1"/>
</dbReference>
<dbReference type="GO" id="GO:0006397">
    <property type="term" value="P:mRNA processing"/>
    <property type="evidence" value="ECO:0007669"/>
    <property type="project" value="UniProtKB-UniRule"/>
</dbReference>
<evidence type="ECO:0000256" key="4">
    <source>
        <dbReference type="ARBA" id="ARBA00011738"/>
    </source>
</evidence>
<evidence type="ECO:0000256" key="7">
    <source>
        <dbReference type="ARBA" id="ARBA00022664"/>
    </source>
</evidence>
<dbReference type="GO" id="GO:0042802">
    <property type="term" value="F:identical protein binding"/>
    <property type="evidence" value="ECO:0007669"/>
    <property type="project" value="UniProtKB-ARBA"/>
</dbReference>
<evidence type="ECO:0000256" key="12">
    <source>
        <dbReference type="ARBA" id="ARBA00022801"/>
    </source>
</evidence>
<keyword evidence="13 15" id="KW-0460">Magnesium</keyword>
<dbReference type="SUPFAM" id="SSF54768">
    <property type="entry name" value="dsRNA-binding domain-like"/>
    <property type="match status" value="1"/>
</dbReference>
<keyword evidence="5 15" id="KW-0963">Cytoplasm</keyword>
<dbReference type="InterPro" id="IPR036389">
    <property type="entry name" value="RNase_III_sf"/>
</dbReference>
<dbReference type="GO" id="GO:0008033">
    <property type="term" value="P:tRNA processing"/>
    <property type="evidence" value="ECO:0007669"/>
    <property type="project" value="UniProtKB-KW"/>
</dbReference>
<dbReference type="EMBL" id="JACYTR010000004">
    <property type="protein sequence ID" value="MBD8524812.1"/>
    <property type="molecule type" value="Genomic_DNA"/>
</dbReference>
<keyword evidence="8 15" id="KW-0819">tRNA processing</keyword>
<dbReference type="GO" id="GO:0019843">
    <property type="term" value="F:rRNA binding"/>
    <property type="evidence" value="ECO:0007669"/>
    <property type="project" value="UniProtKB-KW"/>
</dbReference>
<evidence type="ECO:0000256" key="13">
    <source>
        <dbReference type="ARBA" id="ARBA00022842"/>
    </source>
</evidence>
<name>A0AAW3ZJE3_9GAMM</name>
<dbReference type="FunFam" id="1.10.1520.10:FF:000001">
    <property type="entry name" value="Ribonuclease 3"/>
    <property type="match status" value="1"/>
</dbReference>
<gene>
    <name evidence="15 18" type="primary">rnc</name>
    <name evidence="18" type="ORF">IFO71_03565</name>
</gene>
<dbReference type="FunFam" id="3.30.160.20:FF:000003">
    <property type="entry name" value="Ribonuclease 3"/>
    <property type="match status" value="1"/>
</dbReference>
<evidence type="ECO:0000259" key="16">
    <source>
        <dbReference type="PROSITE" id="PS50137"/>
    </source>
</evidence>
<keyword evidence="7 15" id="KW-0507">mRNA processing</keyword>
<keyword evidence="9 15" id="KW-0540">Nuclease</keyword>
<dbReference type="PANTHER" id="PTHR11207">
    <property type="entry name" value="RIBONUCLEASE III"/>
    <property type="match status" value="1"/>
</dbReference>
<dbReference type="EC" id="3.1.26.3" evidence="15"/>
<comment type="function">
    <text evidence="15">Digests double-stranded RNA. Involved in the processing of primary rRNA transcript to yield the immediate precursors to the large and small rRNAs (23S and 16S). Processes some mRNAs, and tRNAs when they are encoded in the rRNA operon. Processes pre-crRNA and tracrRNA of type II CRISPR loci if present in the organism.</text>
</comment>
<dbReference type="InterPro" id="IPR011907">
    <property type="entry name" value="RNase_III"/>
</dbReference>
<evidence type="ECO:0000256" key="6">
    <source>
        <dbReference type="ARBA" id="ARBA00022552"/>
    </source>
</evidence>